<dbReference type="InterPro" id="IPR020845">
    <property type="entry name" value="AMP-binding_CS"/>
</dbReference>
<feature type="domain" description="AMP-binding enzyme C-terminal" evidence="5">
    <location>
        <begin position="519"/>
        <end position="594"/>
    </location>
</feature>
<keyword evidence="7" id="KW-1185">Reference proteome</keyword>
<comment type="caution">
    <text evidence="6">The sequence shown here is derived from an EMBL/GenBank/DDBJ whole genome shotgun (WGS) entry which is preliminary data.</text>
</comment>
<dbReference type="EMBL" id="JAUDFV010000132">
    <property type="protein sequence ID" value="KAL2728518.1"/>
    <property type="molecule type" value="Genomic_DNA"/>
</dbReference>
<dbReference type="GO" id="GO:0003824">
    <property type="term" value="F:catalytic activity"/>
    <property type="evidence" value="ECO:0007669"/>
    <property type="project" value="UniProtKB-ARBA"/>
</dbReference>
<dbReference type="Gene3D" id="3.30.300.30">
    <property type="match status" value="1"/>
</dbReference>
<accession>A0ABD2B710</accession>
<comment type="similarity">
    <text evidence="2">Belongs to the ATP-dependent AMP-binding enzyme family.</text>
</comment>
<dbReference type="FunFam" id="3.30.300.30:FF:000007">
    <property type="entry name" value="4-coumarate--CoA ligase 2"/>
    <property type="match status" value="1"/>
</dbReference>
<organism evidence="6 7">
    <name type="scientific">Vespula squamosa</name>
    <name type="common">Southern yellow jacket</name>
    <name type="synonym">Wasp</name>
    <dbReference type="NCBI Taxonomy" id="30214"/>
    <lineage>
        <taxon>Eukaryota</taxon>
        <taxon>Metazoa</taxon>
        <taxon>Ecdysozoa</taxon>
        <taxon>Arthropoda</taxon>
        <taxon>Hexapoda</taxon>
        <taxon>Insecta</taxon>
        <taxon>Pterygota</taxon>
        <taxon>Neoptera</taxon>
        <taxon>Endopterygota</taxon>
        <taxon>Hymenoptera</taxon>
        <taxon>Apocrita</taxon>
        <taxon>Aculeata</taxon>
        <taxon>Vespoidea</taxon>
        <taxon>Vespidae</taxon>
        <taxon>Vespinae</taxon>
        <taxon>Vespula</taxon>
    </lineage>
</organism>
<dbReference type="Pfam" id="PF13193">
    <property type="entry name" value="AMP-binding_C"/>
    <property type="match status" value="1"/>
</dbReference>
<evidence type="ECO:0000256" key="2">
    <source>
        <dbReference type="ARBA" id="ARBA00006432"/>
    </source>
</evidence>
<dbReference type="PANTHER" id="PTHR24096">
    <property type="entry name" value="LONG-CHAIN-FATTY-ACID--COA LIGASE"/>
    <property type="match status" value="1"/>
</dbReference>
<dbReference type="InterPro" id="IPR025110">
    <property type="entry name" value="AMP-bd_C"/>
</dbReference>
<proteinExistence type="inferred from homology"/>
<sequence>MSIYRLLLPRQSKVFSKFFPSIDTLNLGEYSTIRLQRFLFRSSSNQPPSLKLNSENIVISPFPNVNENENMLLHEAVWQNMQKWSNKTAIVCAITGRSYTYQQLRKNAGRLATSLRKAKLFPRDTIAIILPNLPEYAIITLAASEAGLRNGTASSKMNHNLEKTTLINPAWTNMEIKKQLENSETSAIFTNPLLYPVVKKSIENNPRIKLPIIIVDDGSGSIPSGTINLTDFIRDDIEEFSKNQKTDVDSEDDLFLPYSSGTTGMPKGVQLSHRNITTNMFQISCPELYPGIYTSETEQDIVPVILPLFHIYGLTILLHIYLRMGAKLVCLPQFSVTQFIKILRNYKPTLLYLVPPIVQMMANNEEITSKDVESIRFIMSGAATMGPESIAKFRERINSNVIFTQGYGLTETSPGIALSKNANCESVGFIVPNTQIRIVRNEGDKSINVGPNEVGELYVKGPQVMKGYFNNPQATRDCMDGDWLKTGDLAKFDENGLFYIEGRFKELIKVKGFQVAPAELEDIIKGLDNIADVAVIGVPHEKFGEIPKAFVVVKKGATVNPEEVKDYVAKHVADYKRLGYVQYIEQIPKTASGKILRKELQKI</sequence>
<dbReference type="InterPro" id="IPR000873">
    <property type="entry name" value="AMP-dep_synth/lig_dom"/>
</dbReference>
<dbReference type="InterPro" id="IPR042099">
    <property type="entry name" value="ANL_N_sf"/>
</dbReference>
<comment type="subcellular location">
    <subcellularLocation>
        <location evidence="1">Peroxisome</location>
    </subcellularLocation>
</comment>
<evidence type="ECO:0000313" key="6">
    <source>
        <dbReference type="EMBL" id="KAL2728518.1"/>
    </source>
</evidence>
<dbReference type="Pfam" id="PF00501">
    <property type="entry name" value="AMP-binding"/>
    <property type="match status" value="1"/>
</dbReference>
<name>A0ABD2B710_VESSQ</name>
<dbReference type="InterPro" id="IPR045851">
    <property type="entry name" value="AMP-bd_C_sf"/>
</dbReference>
<feature type="domain" description="AMP-dependent synthetase/ligase" evidence="4">
    <location>
        <begin position="79"/>
        <end position="469"/>
    </location>
</feature>
<reference evidence="6 7" key="1">
    <citation type="journal article" date="2024" name="Ann. Entomol. Soc. Am.">
        <title>Genomic analyses of the southern and eastern yellowjacket wasps (Hymenoptera: Vespidae) reveal evolutionary signatures of social life.</title>
        <authorList>
            <person name="Catto M.A."/>
            <person name="Caine P.B."/>
            <person name="Orr S.E."/>
            <person name="Hunt B.G."/>
            <person name="Goodisman M.A.D."/>
        </authorList>
    </citation>
    <scope>NUCLEOTIDE SEQUENCE [LARGE SCALE GENOMIC DNA]</scope>
    <source>
        <strain evidence="6">233</strain>
        <tissue evidence="6">Head and thorax</tissue>
    </source>
</reference>
<dbReference type="Gene3D" id="3.40.50.12780">
    <property type="entry name" value="N-terminal domain of ligase-like"/>
    <property type="match status" value="1"/>
</dbReference>
<evidence type="ECO:0000259" key="5">
    <source>
        <dbReference type="Pfam" id="PF13193"/>
    </source>
</evidence>
<protein>
    <submittedName>
        <fullName evidence="6">4-coumarate-CoA ligase 1-like isoform X1</fullName>
    </submittedName>
</protein>
<gene>
    <name evidence="6" type="ORF">V1478_006150</name>
</gene>
<evidence type="ECO:0000256" key="1">
    <source>
        <dbReference type="ARBA" id="ARBA00004275"/>
    </source>
</evidence>
<dbReference type="SUPFAM" id="SSF56801">
    <property type="entry name" value="Acetyl-CoA synthetase-like"/>
    <property type="match status" value="1"/>
</dbReference>
<evidence type="ECO:0000259" key="4">
    <source>
        <dbReference type="Pfam" id="PF00501"/>
    </source>
</evidence>
<evidence type="ECO:0000256" key="3">
    <source>
        <dbReference type="ARBA" id="ARBA00023140"/>
    </source>
</evidence>
<dbReference type="Proteomes" id="UP001607302">
    <property type="component" value="Unassembled WGS sequence"/>
</dbReference>
<dbReference type="PROSITE" id="PS00455">
    <property type="entry name" value="AMP_BINDING"/>
    <property type="match status" value="1"/>
</dbReference>
<evidence type="ECO:0000313" key="7">
    <source>
        <dbReference type="Proteomes" id="UP001607302"/>
    </source>
</evidence>
<dbReference type="AlphaFoldDB" id="A0ABD2B710"/>
<dbReference type="GO" id="GO:0005777">
    <property type="term" value="C:peroxisome"/>
    <property type="evidence" value="ECO:0007669"/>
    <property type="project" value="UniProtKB-SubCell"/>
</dbReference>
<dbReference type="PANTHER" id="PTHR24096:SF422">
    <property type="entry name" value="BCDNA.GH02901"/>
    <property type="match status" value="1"/>
</dbReference>
<keyword evidence="3" id="KW-0576">Peroxisome</keyword>
<dbReference type="CDD" id="cd05911">
    <property type="entry name" value="Firefly_Luc_like"/>
    <property type="match status" value="1"/>
</dbReference>